<dbReference type="InterPro" id="IPR051317">
    <property type="entry name" value="Gfo/Idh/MocA_oxidoreduct"/>
</dbReference>
<feature type="domain" description="Gfo/Idh/MocA-like oxidoreductase N-terminal" evidence="1">
    <location>
        <begin position="12"/>
        <end position="130"/>
    </location>
</feature>
<sequence length="317" mass="35200">MSDSERSLKRKRIAIVGLGGIAQKVYIPLLSGRSDVELVGVVSRTEATVQQMMQNYRVPNGSTALADLAKWDVNAVFVHSPTPTHFDVVSACLELGLPVYVDKPLSYDLEEAKRMASLAEQKGLLLAVGFNRRFAPLYMNAYAWLAEAGGFELCEVSKHRTRMQSLPARETVYDDLIHMLDLLLWLGNEGYDVLARQLQKQGNGPMLHASGMLSLGRGRYGQYSMARSAGADIEKLVLHGGGRSAEVVNMEQLYLYEKDALPQLQSPGSWEGILQRRGFTGVVEHFLDRLDAPEQCSIRADLVLDTHRLVEQLIVDV</sequence>
<proteinExistence type="predicted"/>
<name>A0ABU1J1Y3_9BACL</name>
<dbReference type="InterPro" id="IPR036291">
    <property type="entry name" value="NAD(P)-bd_dom_sf"/>
</dbReference>
<dbReference type="Pfam" id="PF01408">
    <property type="entry name" value="GFO_IDH_MocA"/>
    <property type="match status" value="1"/>
</dbReference>
<dbReference type="RefSeq" id="WP_188775181.1">
    <property type="nucleotide sequence ID" value="NZ_BMMB01000004.1"/>
</dbReference>
<feature type="domain" description="YceM-like C-terminal" evidence="2">
    <location>
        <begin position="151"/>
        <end position="253"/>
    </location>
</feature>
<evidence type="ECO:0000259" key="2">
    <source>
        <dbReference type="Pfam" id="PF21378"/>
    </source>
</evidence>
<keyword evidence="4" id="KW-1185">Reference proteome</keyword>
<dbReference type="Proteomes" id="UP001185028">
    <property type="component" value="Unassembled WGS sequence"/>
</dbReference>
<dbReference type="SUPFAM" id="SSF55347">
    <property type="entry name" value="Glyceraldehyde-3-phosphate dehydrogenase-like, C-terminal domain"/>
    <property type="match status" value="1"/>
</dbReference>
<dbReference type="PANTHER" id="PTHR43708">
    <property type="entry name" value="CONSERVED EXPRESSED OXIDOREDUCTASE (EUROFUNG)"/>
    <property type="match status" value="1"/>
</dbReference>
<comment type="caution">
    <text evidence="3">The sequence shown here is derived from an EMBL/GenBank/DDBJ whole genome shotgun (WGS) entry which is preliminary data.</text>
</comment>
<organism evidence="3 4">
    <name type="scientific">Paenibacillus hunanensis</name>
    <dbReference type="NCBI Taxonomy" id="539262"/>
    <lineage>
        <taxon>Bacteria</taxon>
        <taxon>Bacillati</taxon>
        <taxon>Bacillota</taxon>
        <taxon>Bacilli</taxon>
        <taxon>Bacillales</taxon>
        <taxon>Paenibacillaceae</taxon>
        <taxon>Paenibacillus</taxon>
    </lineage>
</organism>
<dbReference type="EMBL" id="JAVDQH010000015">
    <property type="protein sequence ID" value="MDR6245516.1"/>
    <property type="molecule type" value="Genomic_DNA"/>
</dbReference>
<dbReference type="Gene3D" id="3.40.50.720">
    <property type="entry name" value="NAD(P)-binding Rossmann-like Domain"/>
    <property type="match status" value="1"/>
</dbReference>
<accession>A0ABU1J1Y3</accession>
<evidence type="ECO:0000313" key="3">
    <source>
        <dbReference type="EMBL" id="MDR6245516.1"/>
    </source>
</evidence>
<dbReference type="Pfam" id="PF21378">
    <property type="entry name" value="YceM-like_C"/>
    <property type="match status" value="1"/>
</dbReference>
<dbReference type="PANTHER" id="PTHR43708:SF4">
    <property type="entry name" value="OXIDOREDUCTASE YCEM-RELATED"/>
    <property type="match status" value="1"/>
</dbReference>
<evidence type="ECO:0000313" key="4">
    <source>
        <dbReference type="Proteomes" id="UP001185028"/>
    </source>
</evidence>
<evidence type="ECO:0000259" key="1">
    <source>
        <dbReference type="Pfam" id="PF01408"/>
    </source>
</evidence>
<protein>
    <submittedName>
        <fullName evidence="3">Virulence factor</fullName>
    </submittedName>
</protein>
<gene>
    <name evidence="3" type="ORF">JOC58_003429</name>
</gene>
<dbReference type="SUPFAM" id="SSF51735">
    <property type="entry name" value="NAD(P)-binding Rossmann-fold domains"/>
    <property type="match status" value="1"/>
</dbReference>
<dbReference type="Gene3D" id="3.30.360.10">
    <property type="entry name" value="Dihydrodipicolinate Reductase, domain 2"/>
    <property type="match status" value="1"/>
</dbReference>
<reference evidence="3 4" key="1">
    <citation type="submission" date="2023-07" db="EMBL/GenBank/DDBJ databases">
        <title>Genomic Encyclopedia of Type Strains, Phase IV (KMG-IV): sequencing the most valuable type-strain genomes for metagenomic binning, comparative biology and taxonomic classification.</title>
        <authorList>
            <person name="Goeker M."/>
        </authorList>
    </citation>
    <scope>NUCLEOTIDE SEQUENCE [LARGE SCALE GENOMIC DNA]</scope>
    <source>
        <strain evidence="3 4">DSM 22170</strain>
    </source>
</reference>
<dbReference type="InterPro" id="IPR000683">
    <property type="entry name" value="Gfo/Idh/MocA-like_OxRdtase_N"/>
</dbReference>
<dbReference type="InterPro" id="IPR048477">
    <property type="entry name" value="YceM-like_C"/>
</dbReference>